<evidence type="ECO:0000256" key="4">
    <source>
        <dbReference type="PIRSR" id="PIRSR036492-1"/>
    </source>
</evidence>
<dbReference type="InterPro" id="IPR016162">
    <property type="entry name" value="Ald_DH_N"/>
</dbReference>
<dbReference type="PANTHER" id="PTHR11699">
    <property type="entry name" value="ALDEHYDE DEHYDROGENASE-RELATED"/>
    <property type="match status" value="1"/>
</dbReference>
<evidence type="ECO:0000256" key="5">
    <source>
        <dbReference type="PROSITE-ProRule" id="PRU10007"/>
    </source>
</evidence>
<accession>A0A366E158</accession>
<sequence>MAIIRTLPDTAAGRRRLALVSPVDRRRLGELEVSGRGDVDEAVARARAAQPGWAALPVRERARIVGRALDVLVRRRDEIIETVHAETGKPRVEALTMEIVPACDFLNHWSARAERALRPERRGLHGYLRPFKTLFVHYRPLGVVGVITPWNGPFVLSLNPVAQALLAGNAVILKPSEVTPYSGEWVVRILREAGVPADVVQVLHGDGETGAALVEAGLDKISFTGSVATGRKIGAACGAALTPCTLELGGKDAMIVCADADLERAAAGAVYLSLFNCGQVCLSVERVYVVDSVADEFIRSVCEKVAEVRYRRADSADVGPLVWDRQLEVVRRHLADARDRGATVLLGGEPVGGDGLHFEPTVVTDVTHDMTLMTEETFGPVVAIMRVRDEDEAIRLANDSPYGLSGSVFTEDREKARRIAARLDTGSVVHNDAAVIYGVPEAPFGGRKDSGLGHINNGAEGPRGYTHAQPVLLTRRAARKEHVWYPYDASTARQLNALVRFGFGNRLLRRLLS</sequence>
<dbReference type="GO" id="GO:0016620">
    <property type="term" value="F:oxidoreductase activity, acting on the aldehyde or oxo group of donors, NAD or NADP as acceptor"/>
    <property type="evidence" value="ECO:0007669"/>
    <property type="project" value="InterPro"/>
</dbReference>
<dbReference type="EMBL" id="QNRE01000001">
    <property type="protein sequence ID" value="RBO96037.1"/>
    <property type="molecule type" value="Genomic_DNA"/>
</dbReference>
<dbReference type="RefSeq" id="WP_067510949.1">
    <property type="nucleotide sequence ID" value="NZ_CP107943.1"/>
</dbReference>
<feature type="domain" description="Aldehyde dehydrogenase" evidence="7">
    <location>
        <begin position="15"/>
        <end position="469"/>
    </location>
</feature>
<dbReference type="Gene3D" id="3.40.309.10">
    <property type="entry name" value="Aldehyde Dehydrogenase, Chain A, domain 2"/>
    <property type="match status" value="1"/>
</dbReference>
<dbReference type="FunFam" id="3.40.309.10:FF:000009">
    <property type="entry name" value="Aldehyde dehydrogenase A"/>
    <property type="match status" value="1"/>
</dbReference>
<proteinExistence type="inferred from homology"/>
<keyword evidence="9" id="KW-1185">Reference proteome</keyword>
<dbReference type="PROSITE" id="PS00687">
    <property type="entry name" value="ALDEHYDE_DEHYDR_GLU"/>
    <property type="match status" value="1"/>
</dbReference>
<evidence type="ECO:0000256" key="3">
    <source>
        <dbReference type="PIRNR" id="PIRNR036492"/>
    </source>
</evidence>
<dbReference type="Gene3D" id="3.40.605.10">
    <property type="entry name" value="Aldehyde Dehydrogenase, Chain A, domain 1"/>
    <property type="match status" value="1"/>
</dbReference>
<dbReference type="SUPFAM" id="SSF53720">
    <property type="entry name" value="ALDH-like"/>
    <property type="match status" value="1"/>
</dbReference>
<feature type="active site" evidence="4 5">
    <location>
        <position position="247"/>
    </location>
</feature>
<dbReference type="GO" id="GO:0006081">
    <property type="term" value="P:aldehyde metabolic process"/>
    <property type="evidence" value="ECO:0007669"/>
    <property type="project" value="InterPro"/>
</dbReference>
<keyword evidence="2 3" id="KW-0560">Oxidoreductase</keyword>
<evidence type="ECO:0000313" key="8">
    <source>
        <dbReference type="EMBL" id="RBO96037.1"/>
    </source>
</evidence>
<dbReference type="CDD" id="cd07099">
    <property type="entry name" value="ALDH_DDALDH"/>
    <property type="match status" value="1"/>
</dbReference>
<dbReference type="Proteomes" id="UP000252586">
    <property type="component" value="Unassembled WGS sequence"/>
</dbReference>
<evidence type="ECO:0000256" key="1">
    <source>
        <dbReference type="ARBA" id="ARBA00009986"/>
    </source>
</evidence>
<dbReference type="InterPro" id="IPR015590">
    <property type="entry name" value="Aldehyde_DH_dom"/>
</dbReference>
<evidence type="ECO:0000313" key="9">
    <source>
        <dbReference type="Proteomes" id="UP000252586"/>
    </source>
</evidence>
<dbReference type="InterPro" id="IPR016163">
    <property type="entry name" value="Ald_DH_C"/>
</dbReference>
<protein>
    <recommendedName>
        <fullName evidence="3">Aldehyde dehydrogenase</fullName>
    </recommendedName>
</protein>
<comment type="caution">
    <text evidence="8">The sequence shown here is derived from an EMBL/GenBank/DDBJ whole genome shotgun (WGS) entry which is preliminary data.</text>
</comment>
<dbReference type="AlphaFoldDB" id="A0A366E158"/>
<name>A0A366E158_9NOCA</name>
<dbReference type="STRING" id="1210090.GCA_001613185_04240"/>
<evidence type="ECO:0000256" key="2">
    <source>
        <dbReference type="ARBA" id="ARBA00023002"/>
    </source>
</evidence>
<feature type="active site" evidence="4">
    <location>
        <position position="281"/>
    </location>
</feature>
<dbReference type="InterPro" id="IPR016161">
    <property type="entry name" value="Ald_DH/histidinol_DH"/>
</dbReference>
<evidence type="ECO:0000256" key="6">
    <source>
        <dbReference type="RuleBase" id="RU003345"/>
    </source>
</evidence>
<gene>
    <name evidence="8" type="ORF">DFR74_10148</name>
</gene>
<dbReference type="Pfam" id="PF00171">
    <property type="entry name" value="Aldedh"/>
    <property type="match status" value="1"/>
</dbReference>
<comment type="similarity">
    <text evidence="1 3 6">Belongs to the aldehyde dehydrogenase family.</text>
</comment>
<dbReference type="PIRSF" id="PIRSF036492">
    <property type="entry name" value="ALDH"/>
    <property type="match status" value="1"/>
</dbReference>
<evidence type="ECO:0000259" key="7">
    <source>
        <dbReference type="Pfam" id="PF00171"/>
    </source>
</evidence>
<reference evidence="8 9" key="1">
    <citation type="submission" date="2018-06" db="EMBL/GenBank/DDBJ databases">
        <title>Genomic Encyclopedia of Type Strains, Phase IV (KMG-IV): sequencing the most valuable type-strain genomes for metagenomic binning, comparative biology and taxonomic classification.</title>
        <authorList>
            <person name="Goeker M."/>
        </authorList>
    </citation>
    <scope>NUCLEOTIDE SEQUENCE [LARGE SCALE GENOMIC DNA]</scope>
    <source>
        <strain evidence="8 9">DSM 44599</strain>
    </source>
</reference>
<dbReference type="InterPro" id="IPR029510">
    <property type="entry name" value="Ald_DH_CS_GLU"/>
</dbReference>
<dbReference type="OrthoDB" id="6882680at2"/>
<dbReference type="InterPro" id="IPR012394">
    <property type="entry name" value="Aldehyde_DH_NAD(P)"/>
</dbReference>
<organism evidence="8 9">
    <name type="scientific">Nocardia puris</name>
    <dbReference type="NCBI Taxonomy" id="208602"/>
    <lineage>
        <taxon>Bacteria</taxon>
        <taxon>Bacillati</taxon>
        <taxon>Actinomycetota</taxon>
        <taxon>Actinomycetes</taxon>
        <taxon>Mycobacteriales</taxon>
        <taxon>Nocardiaceae</taxon>
        <taxon>Nocardia</taxon>
    </lineage>
</organism>